<comment type="caution">
    <text evidence="1">The sequence shown here is derived from an EMBL/GenBank/DDBJ whole genome shotgun (WGS) entry which is preliminary data.</text>
</comment>
<evidence type="ECO:0000313" key="2">
    <source>
        <dbReference type="Proteomes" id="UP000682733"/>
    </source>
</evidence>
<sequence length="82" mass="9656">MVKLMYGFRYYCHRKNDDASKYWKRVKKSCRVGLTIKPNGAIKKRADHDHLPNETDKEVLIIRQNLKRKVVESSLPIDAIVE</sequence>
<dbReference type="Proteomes" id="UP000682733">
    <property type="component" value="Unassembled WGS sequence"/>
</dbReference>
<gene>
    <name evidence="1" type="ORF">TMI583_LOCUS19698</name>
</gene>
<organism evidence="1 2">
    <name type="scientific">Didymodactylos carnosus</name>
    <dbReference type="NCBI Taxonomy" id="1234261"/>
    <lineage>
        <taxon>Eukaryota</taxon>
        <taxon>Metazoa</taxon>
        <taxon>Spiralia</taxon>
        <taxon>Gnathifera</taxon>
        <taxon>Rotifera</taxon>
        <taxon>Eurotatoria</taxon>
        <taxon>Bdelloidea</taxon>
        <taxon>Philodinida</taxon>
        <taxon>Philodinidae</taxon>
        <taxon>Didymodactylos</taxon>
    </lineage>
</organism>
<protein>
    <recommendedName>
        <fullName evidence="3">FLYWCH-type domain-containing protein</fullName>
    </recommendedName>
</protein>
<dbReference type="Gene3D" id="2.20.25.240">
    <property type="match status" value="1"/>
</dbReference>
<evidence type="ECO:0008006" key="3">
    <source>
        <dbReference type="Google" id="ProtNLM"/>
    </source>
</evidence>
<name>A0A8S2KXI6_9BILA</name>
<proteinExistence type="predicted"/>
<dbReference type="EMBL" id="CAJOBA010011872">
    <property type="protein sequence ID" value="CAF3872551.1"/>
    <property type="molecule type" value="Genomic_DNA"/>
</dbReference>
<accession>A0A8S2KXI6</accession>
<reference evidence="1" key="1">
    <citation type="submission" date="2021-02" db="EMBL/GenBank/DDBJ databases">
        <authorList>
            <person name="Nowell W R."/>
        </authorList>
    </citation>
    <scope>NUCLEOTIDE SEQUENCE</scope>
</reference>
<dbReference type="AlphaFoldDB" id="A0A8S2KXI6"/>
<evidence type="ECO:0000313" key="1">
    <source>
        <dbReference type="EMBL" id="CAF3872551.1"/>
    </source>
</evidence>